<keyword evidence="3" id="KW-1185">Reference proteome</keyword>
<evidence type="ECO:0000313" key="3">
    <source>
        <dbReference type="Proteomes" id="UP000004913"/>
    </source>
</evidence>
<keyword evidence="1" id="KW-0472">Membrane</keyword>
<dbReference type="AlphaFoldDB" id="F5IT36"/>
<reference evidence="2 3" key="1">
    <citation type="submission" date="2011-04" db="EMBL/GenBank/DDBJ databases">
        <title>The Genome Sequence of Dysgonomonas gadei ATCC BAA-286.</title>
        <authorList>
            <consortium name="The Broad Institute Genome Sequencing Platform"/>
            <person name="Earl A."/>
            <person name="Ward D."/>
            <person name="Feldgarden M."/>
            <person name="Gevers D."/>
            <person name="Pudlo N."/>
            <person name="Martens E."/>
            <person name="Allen-Vercoe E."/>
            <person name="Young S.K."/>
            <person name="Zeng Q."/>
            <person name="Gargeya S."/>
            <person name="Fitzgerald M."/>
            <person name="Haas B."/>
            <person name="Abouelleil A."/>
            <person name="Alvarado L."/>
            <person name="Arachchi H.M."/>
            <person name="Berlin A."/>
            <person name="Brown A."/>
            <person name="Chapman S.B."/>
            <person name="Chen Z."/>
            <person name="Dunbar C."/>
            <person name="Freedman E."/>
            <person name="Gearin G."/>
            <person name="Gellesch M."/>
            <person name="Goldberg J."/>
            <person name="Griggs A."/>
            <person name="Gujja S."/>
            <person name="Heiman D."/>
            <person name="Howarth C."/>
            <person name="Larson L."/>
            <person name="Lui A."/>
            <person name="MacDonald P.J.P."/>
            <person name="Mehta T."/>
            <person name="Montmayeur A."/>
            <person name="Murphy C."/>
            <person name="Neiman D."/>
            <person name="Pearson M."/>
            <person name="Priest M."/>
            <person name="Roberts A."/>
            <person name="Saif S."/>
            <person name="Shea T."/>
            <person name="Shenoy N."/>
            <person name="Sisk P."/>
            <person name="Stolte C."/>
            <person name="Sykes S."/>
            <person name="Yandava C."/>
            <person name="Wortman J."/>
            <person name="Nusbaum C."/>
            <person name="Birren B."/>
        </authorList>
    </citation>
    <scope>NUCLEOTIDE SEQUENCE [LARGE SCALE GENOMIC DNA]</scope>
    <source>
        <strain evidence="2 3">ATCC BAA-286</strain>
    </source>
</reference>
<protein>
    <submittedName>
        <fullName evidence="2">Uncharacterized protein</fullName>
    </submittedName>
</protein>
<accession>F5IT36</accession>
<dbReference type="EMBL" id="ADLV01000005">
    <property type="protein sequence ID" value="EGJ99829.1"/>
    <property type="molecule type" value="Genomic_DNA"/>
</dbReference>
<evidence type="ECO:0000256" key="1">
    <source>
        <dbReference type="SAM" id="Phobius"/>
    </source>
</evidence>
<evidence type="ECO:0000313" key="2">
    <source>
        <dbReference type="EMBL" id="EGJ99829.1"/>
    </source>
</evidence>
<name>F5IT36_9BACT</name>
<dbReference type="Proteomes" id="UP000004913">
    <property type="component" value="Unassembled WGS sequence"/>
</dbReference>
<organism evidence="2 3">
    <name type="scientific">Dysgonomonas gadei ATCC BAA-286</name>
    <dbReference type="NCBI Taxonomy" id="742766"/>
    <lineage>
        <taxon>Bacteria</taxon>
        <taxon>Pseudomonadati</taxon>
        <taxon>Bacteroidota</taxon>
        <taxon>Bacteroidia</taxon>
        <taxon>Bacteroidales</taxon>
        <taxon>Dysgonomonadaceae</taxon>
        <taxon>Dysgonomonas</taxon>
    </lineage>
</organism>
<feature type="transmembrane region" description="Helical" evidence="1">
    <location>
        <begin position="6"/>
        <end position="27"/>
    </location>
</feature>
<comment type="caution">
    <text evidence="2">The sequence shown here is derived from an EMBL/GenBank/DDBJ whole genome shotgun (WGS) entry which is preliminary data.</text>
</comment>
<dbReference type="HOGENOM" id="CLU_3389165_0_0_10"/>
<proteinExistence type="predicted"/>
<gene>
    <name evidence="2" type="ORF">HMPREF9455_00253</name>
</gene>
<sequence>MCQWNNGWLYNLILDDIFIGTLAYLLISKLKK</sequence>
<keyword evidence="1" id="KW-1133">Transmembrane helix</keyword>
<keyword evidence="1" id="KW-0812">Transmembrane</keyword>